<evidence type="ECO:0000259" key="8">
    <source>
        <dbReference type="PROSITE" id="PS50111"/>
    </source>
</evidence>
<dbReference type="Proteomes" id="UP000238589">
    <property type="component" value="Unassembled WGS sequence"/>
</dbReference>
<dbReference type="GO" id="GO:0006935">
    <property type="term" value="P:chemotaxis"/>
    <property type="evidence" value="ECO:0007669"/>
    <property type="project" value="UniProtKB-KW"/>
</dbReference>
<keyword evidence="11" id="KW-1185">Reference proteome</keyword>
<dbReference type="InterPro" id="IPR051310">
    <property type="entry name" value="MCP_chemotaxis"/>
</dbReference>
<comment type="subcellular location">
    <subcellularLocation>
        <location evidence="1">Membrane</location>
    </subcellularLocation>
</comment>
<keyword evidence="2" id="KW-0145">Chemotaxis</keyword>
<feature type="coiled-coil region" evidence="5">
    <location>
        <begin position="72"/>
        <end position="110"/>
    </location>
</feature>
<dbReference type="AlphaFoldDB" id="A0A2S9K5K0"/>
<keyword evidence="4" id="KW-0807">Transducer</keyword>
<evidence type="ECO:0000256" key="1">
    <source>
        <dbReference type="ARBA" id="ARBA00004370"/>
    </source>
</evidence>
<feature type="region of interest" description="Disordered" evidence="6">
    <location>
        <begin position="289"/>
        <end position="315"/>
    </location>
</feature>
<evidence type="ECO:0000256" key="3">
    <source>
        <dbReference type="ARBA" id="ARBA00029447"/>
    </source>
</evidence>
<dbReference type="GO" id="GO:0004888">
    <property type="term" value="F:transmembrane signaling receptor activity"/>
    <property type="evidence" value="ECO:0007669"/>
    <property type="project" value="InterPro"/>
</dbReference>
<keyword evidence="5" id="KW-0175">Coiled coil</keyword>
<dbReference type="FunFam" id="1.10.287.950:FF:000001">
    <property type="entry name" value="Methyl-accepting chemotaxis sensory transducer"/>
    <property type="match status" value="1"/>
</dbReference>
<sequence>MMRVTIKLKLLLSFFLVCAIGAVSVLVGINKLVELNDMLDDMGTVSAEKVILAAEMQRDVMALVRNEKNIILSRTVREIEELDREHSEINDHLIANREKLEKLVKTEEGKVLIKEFVSSMDTYRMVKKEITAMNLQANREREAGNVAKAVKLEEESQQLGRSKGREAVDKAEARLARIAELNRGFMKQAMVDADTTYESARSLLVTLLVLSAVSGIGIALWISISIAKALGQAAQLAESVAQGDLTTTVTYSARDEVGELIASLNNMIAKLRDVVARVQDASENVAAGAEELSSSAEELSQGAAEQASSTEEASASMEEMAANIRQTADNAQQTSKISLKAADASKKTNESVTQAVEAMRTIAEKISIVQEIARQTDLLALNAAIEAARAGEHGRGFAVVASEVRKLAERSQNAANEINELSTSSVAVAAKAGEMLTEMLPDILRTTELVQEINAASNEQNAGAEQINRAIQQLDKVTQQNASASEEMSATSQELANQSALMQEAAAYFRLNNNGVRRPSAAPARKPAAVAHSSFSSGRPAIKKPAAPSKSDNGHGVEIRLDDEDQSFERY</sequence>
<dbReference type="InterPro" id="IPR024478">
    <property type="entry name" value="HlyB_4HB_MCP"/>
</dbReference>
<evidence type="ECO:0000256" key="6">
    <source>
        <dbReference type="SAM" id="MobiDB-lite"/>
    </source>
</evidence>
<comment type="similarity">
    <text evidence="3">Belongs to the methyl-accepting chemotaxis (MCP) protein family.</text>
</comment>
<dbReference type="InterPro" id="IPR003660">
    <property type="entry name" value="HAMP_dom"/>
</dbReference>
<keyword evidence="7" id="KW-0472">Membrane</keyword>
<dbReference type="SUPFAM" id="SSF58104">
    <property type="entry name" value="Methyl-accepting chemotaxis protein (MCP) signaling domain"/>
    <property type="match status" value="1"/>
</dbReference>
<dbReference type="OrthoDB" id="9763018at2"/>
<feature type="domain" description="HAMP" evidence="9">
    <location>
        <begin position="224"/>
        <end position="276"/>
    </location>
</feature>
<dbReference type="GO" id="GO:0007165">
    <property type="term" value="P:signal transduction"/>
    <property type="evidence" value="ECO:0007669"/>
    <property type="project" value="UniProtKB-KW"/>
</dbReference>
<feature type="coiled-coil region" evidence="5">
    <location>
        <begin position="467"/>
        <end position="494"/>
    </location>
</feature>
<dbReference type="CDD" id="cd06225">
    <property type="entry name" value="HAMP"/>
    <property type="match status" value="1"/>
</dbReference>
<evidence type="ECO:0000256" key="5">
    <source>
        <dbReference type="SAM" id="Coils"/>
    </source>
</evidence>
<keyword evidence="7" id="KW-0812">Transmembrane</keyword>
<dbReference type="Pfam" id="PF00672">
    <property type="entry name" value="HAMP"/>
    <property type="match status" value="1"/>
</dbReference>
<reference evidence="10 11" key="1">
    <citation type="submission" date="2018-03" db="EMBL/GenBank/DDBJ databases">
        <title>Comparative genomics illustrates the genes involved in a hyperalkaliphilic mechanisms of Serpentinomonas isolated from highly-alkaline calcium-rich serpentinized springs.</title>
        <authorList>
            <person name="Suzuki S."/>
            <person name="Ishii S."/>
            <person name="Walworth N."/>
            <person name="Bird L."/>
            <person name="Kuenen J.G."/>
            <person name="Nealson K.H."/>
        </authorList>
    </citation>
    <scope>NUCLEOTIDE SEQUENCE [LARGE SCALE GENOMIC DNA]</scope>
    <source>
        <strain evidence="10 11">P1</strain>
    </source>
</reference>
<dbReference type="PROSITE" id="PS50885">
    <property type="entry name" value="HAMP"/>
    <property type="match status" value="1"/>
</dbReference>
<evidence type="ECO:0000313" key="11">
    <source>
        <dbReference type="Proteomes" id="UP000238589"/>
    </source>
</evidence>
<feature type="transmembrane region" description="Helical" evidence="7">
    <location>
        <begin position="203"/>
        <end position="222"/>
    </location>
</feature>
<feature type="region of interest" description="Disordered" evidence="6">
    <location>
        <begin position="518"/>
        <end position="571"/>
    </location>
</feature>
<gene>
    <name evidence="10" type="ORF">C6P64_09030</name>
</gene>
<accession>A0A2S9K5K0</accession>
<comment type="caution">
    <text evidence="10">The sequence shown here is derived from an EMBL/GenBank/DDBJ whole genome shotgun (WGS) entry which is preliminary data.</text>
</comment>
<dbReference type="InterPro" id="IPR004090">
    <property type="entry name" value="Chemotax_Me-accpt_rcpt"/>
</dbReference>
<dbReference type="GO" id="GO:0005886">
    <property type="term" value="C:plasma membrane"/>
    <property type="evidence" value="ECO:0007669"/>
    <property type="project" value="TreeGrafter"/>
</dbReference>
<feature type="domain" description="Methyl-accepting transducer" evidence="8">
    <location>
        <begin position="281"/>
        <end position="496"/>
    </location>
</feature>
<evidence type="ECO:0000313" key="10">
    <source>
        <dbReference type="EMBL" id="PRD65697.1"/>
    </source>
</evidence>
<evidence type="ECO:0000256" key="7">
    <source>
        <dbReference type="SAM" id="Phobius"/>
    </source>
</evidence>
<keyword evidence="7" id="KW-1133">Transmembrane helix</keyword>
<dbReference type="PANTHER" id="PTHR43531">
    <property type="entry name" value="PROTEIN ICFG"/>
    <property type="match status" value="1"/>
</dbReference>
<dbReference type="SMART" id="SM00283">
    <property type="entry name" value="MA"/>
    <property type="match status" value="1"/>
</dbReference>
<feature type="compositionally biased region" description="Low complexity" evidence="6">
    <location>
        <begin position="518"/>
        <end position="531"/>
    </location>
</feature>
<name>A0A2S9K5K0_9BURK</name>
<dbReference type="PRINTS" id="PR00260">
    <property type="entry name" value="CHEMTRNSDUCR"/>
</dbReference>
<dbReference type="Pfam" id="PF12729">
    <property type="entry name" value="4HB_MCP_1"/>
    <property type="match status" value="1"/>
</dbReference>
<evidence type="ECO:0000256" key="4">
    <source>
        <dbReference type="PROSITE-ProRule" id="PRU00284"/>
    </source>
</evidence>
<evidence type="ECO:0000256" key="2">
    <source>
        <dbReference type="ARBA" id="ARBA00022500"/>
    </source>
</evidence>
<dbReference type="InterPro" id="IPR004089">
    <property type="entry name" value="MCPsignal_dom"/>
</dbReference>
<dbReference type="EMBL" id="PVLQ01000027">
    <property type="protein sequence ID" value="PRD65697.1"/>
    <property type="molecule type" value="Genomic_DNA"/>
</dbReference>
<dbReference type="PROSITE" id="PS50111">
    <property type="entry name" value="CHEMOTAXIS_TRANSDUC_2"/>
    <property type="match status" value="1"/>
</dbReference>
<dbReference type="Gene3D" id="1.10.287.950">
    <property type="entry name" value="Methyl-accepting chemotaxis protein"/>
    <property type="match status" value="1"/>
</dbReference>
<organism evidence="10 11">
    <name type="scientific">Malikia granosa</name>
    <dbReference type="NCBI Taxonomy" id="263067"/>
    <lineage>
        <taxon>Bacteria</taxon>
        <taxon>Pseudomonadati</taxon>
        <taxon>Pseudomonadota</taxon>
        <taxon>Betaproteobacteria</taxon>
        <taxon>Burkholderiales</taxon>
        <taxon>Comamonadaceae</taxon>
        <taxon>Malikia</taxon>
    </lineage>
</organism>
<dbReference type="Pfam" id="PF00015">
    <property type="entry name" value="MCPsignal"/>
    <property type="match status" value="1"/>
</dbReference>
<protein>
    <submittedName>
        <fullName evidence="10">Methyl-accepting chemotaxis protein</fullName>
    </submittedName>
</protein>
<evidence type="ECO:0000259" key="9">
    <source>
        <dbReference type="PROSITE" id="PS50885"/>
    </source>
</evidence>
<feature type="compositionally biased region" description="Acidic residues" evidence="6">
    <location>
        <begin position="561"/>
        <end position="571"/>
    </location>
</feature>
<proteinExistence type="inferred from homology"/>
<dbReference type="SMART" id="SM00304">
    <property type="entry name" value="HAMP"/>
    <property type="match status" value="1"/>
</dbReference>
<dbReference type="PANTHER" id="PTHR43531:SF11">
    <property type="entry name" value="METHYL-ACCEPTING CHEMOTAXIS PROTEIN 3"/>
    <property type="match status" value="1"/>
</dbReference>